<evidence type="ECO:0000259" key="4">
    <source>
        <dbReference type="PROSITE" id="PS50304"/>
    </source>
</evidence>
<dbReference type="SUPFAM" id="SSF63748">
    <property type="entry name" value="Tudor/PWWP/MBT"/>
    <property type="match status" value="1"/>
</dbReference>
<feature type="compositionally biased region" description="Basic residues" evidence="3">
    <location>
        <begin position="206"/>
        <end position="219"/>
    </location>
</feature>
<feature type="domain" description="Tudor" evidence="4">
    <location>
        <begin position="87"/>
        <end position="146"/>
    </location>
</feature>
<dbReference type="AlphaFoldDB" id="A0A127Z7N4"/>
<dbReference type="PANTHER" id="PTHR46297">
    <property type="entry name" value="ZINC FINGER CCCH-TYPE WITH G PATCH DOMAIN-CONTAINING PROTEIN"/>
    <property type="match status" value="1"/>
</dbReference>
<name>A0A127Z7N4_9BASI</name>
<comment type="subcellular location">
    <subcellularLocation>
        <location evidence="1">Nucleus</location>
    </subcellularLocation>
</comment>
<evidence type="ECO:0000256" key="3">
    <source>
        <dbReference type="SAM" id="MobiDB-lite"/>
    </source>
</evidence>
<evidence type="ECO:0000313" key="5">
    <source>
        <dbReference type="EMBL" id="CDU22130.1"/>
    </source>
</evidence>
<keyword evidence="2" id="KW-0539">Nucleus</keyword>
<dbReference type="Pfam" id="PF00567">
    <property type="entry name" value="TUDOR"/>
    <property type="match status" value="1"/>
</dbReference>
<reference evidence="5" key="1">
    <citation type="submission" date="2014-06" db="EMBL/GenBank/DDBJ databases">
        <authorList>
            <person name="Ju J."/>
            <person name="Zhang J."/>
        </authorList>
    </citation>
    <scope>NUCLEOTIDE SEQUENCE</scope>
    <source>
        <strain evidence="5">SscI8</strain>
    </source>
</reference>
<dbReference type="Gene3D" id="2.30.30.140">
    <property type="match status" value="1"/>
</dbReference>
<feature type="region of interest" description="Disordered" evidence="3">
    <location>
        <begin position="47"/>
        <end position="88"/>
    </location>
</feature>
<feature type="compositionally biased region" description="Pro residues" evidence="3">
    <location>
        <begin position="159"/>
        <end position="199"/>
    </location>
</feature>
<accession>A0A127Z7N4</accession>
<dbReference type="EMBL" id="LK056654">
    <property type="protein sequence ID" value="CDU22130.1"/>
    <property type="molecule type" value="Genomic_DNA"/>
</dbReference>
<dbReference type="PROSITE" id="PS50304">
    <property type="entry name" value="TUDOR"/>
    <property type="match status" value="1"/>
</dbReference>
<gene>
    <name evidence="5" type="ORF">SPSC_00760</name>
</gene>
<evidence type="ECO:0000256" key="2">
    <source>
        <dbReference type="ARBA" id="ARBA00023242"/>
    </source>
</evidence>
<dbReference type="GO" id="GO:0005634">
    <property type="term" value="C:nucleus"/>
    <property type="evidence" value="ECO:0007669"/>
    <property type="project" value="UniProtKB-SubCell"/>
</dbReference>
<proteinExistence type="predicted"/>
<dbReference type="InterPro" id="IPR002999">
    <property type="entry name" value="Tudor"/>
</dbReference>
<sequence length="264" mass="28493">MDSSELELYALQLNQVSSALEQDPSNQDLVQLKFELENLIRLTRSLVEPSTASKAAKDEPSSSQPRSSRSRGEGGEGKDAGDAERMPFGVGKQVVARYSADGKFYPAVVEAVQGGGRYRVRYTGYGNSEVLAGSELKPSTTNAPPPPPSEYDTASSSHPPSPPPPSTAEPLPPPPPTHSHPSLPPPPPSSSTPPPPPTPLDEQTLRKHRNSKKLIRREHKSQLQQEKAASWQKFANKAAKNKTLKKSIFGTSDDPYAKVGVSKK</sequence>
<dbReference type="CDD" id="cd21182">
    <property type="entry name" value="Tudor_SMN_SPF30-like"/>
    <property type="match status" value="1"/>
</dbReference>
<dbReference type="SMART" id="SM00333">
    <property type="entry name" value="TUDOR"/>
    <property type="match status" value="1"/>
</dbReference>
<feature type="region of interest" description="Disordered" evidence="3">
    <location>
        <begin position="131"/>
        <end position="229"/>
    </location>
</feature>
<evidence type="ECO:0000256" key="1">
    <source>
        <dbReference type="ARBA" id="ARBA00004123"/>
    </source>
</evidence>
<protein>
    <submittedName>
        <fullName evidence="5">Related to splicing factor SPF30</fullName>
    </submittedName>
</protein>
<organism evidence="5">
    <name type="scientific">Sporisorium scitamineum</name>
    <dbReference type="NCBI Taxonomy" id="49012"/>
    <lineage>
        <taxon>Eukaryota</taxon>
        <taxon>Fungi</taxon>
        <taxon>Dikarya</taxon>
        <taxon>Basidiomycota</taxon>
        <taxon>Ustilaginomycotina</taxon>
        <taxon>Ustilaginomycetes</taxon>
        <taxon>Ustilaginales</taxon>
        <taxon>Ustilaginaceae</taxon>
        <taxon>Sporisorium</taxon>
    </lineage>
</organism>
<dbReference type="OrthoDB" id="79171at2759"/>
<feature type="compositionally biased region" description="Basic and acidic residues" evidence="3">
    <location>
        <begin position="70"/>
        <end position="85"/>
    </location>
</feature>